<dbReference type="RefSeq" id="WP_146848295.1">
    <property type="nucleotide sequence ID" value="NZ_BKAG01000001.1"/>
</dbReference>
<feature type="chain" id="PRO_5022012973" evidence="1">
    <location>
        <begin position="34"/>
        <end position="163"/>
    </location>
</feature>
<keyword evidence="3" id="KW-1185">Reference proteome</keyword>
<proteinExistence type="predicted"/>
<name>A0A512M238_9BACT</name>
<evidence type="ECO:0000313" key="3">
    <source>
        <dbReference type="Proteomes" id="UP000321577"/>
    </source>
</evidence>
<gene>
    <name evidence="2" type="ORF">BGE01nite_00970</name>
</gene>
<keyword evidence="1" id="KW-0732">Signal</keyword>
<evidence type="ECO:0000313" key="2">
    <source>
        <dbReference type="EMBL" id="GEP40806.1"/>
    </source>
</evidence>
<sequence>MRRSLLHRLTGLFLLLAHAIAGTSALPAITTLAADLEGSHAVMVSRSEQGTQVVLHHREHEYTPAVEDHANVVARVIVRLCSSSQEGDHRLSTEALSSGLTEETVKQVRAKKQAECDSFMSCQPWMPQACLLTANTFSNDIQRSHVATLRSIQVMLRSVRLMV</sequence>
<evidence type="ECO:0000256" key="1">
    <source>
        <dbReference type="SAM" id="SignalP"/>
    </source>
</evidence>
<accession>A0A512M238</accession>
<reference evidence="2 3" key="1">
    <citation type="submission" date="2019-07" db="EMBL/GenBank/DDBJ databases">
        <title>Whole genome shotgun sequence of Brevifollis gellanilyticus NBRC 108608.</title>
        <authorList>
            <person name="Hosoyama A."/>
            <person name="Uohara A."/>
            <person name="Ohji S."/>
            <person name="Ichikawa N."/>
        </authorList>
    </citation>
    <scope>NUCLEOTIDE SEQUENCE [LARGE SCALE GENOMIC DNA]</scope>
    <source>
        <strain evidence="2 3">NBRC 108608</strain>
    </source>
</reference>
<organism evidence="2 3">
    <name type="scientific">Brevifollis gellanilyticus</name>
    <dbReference type="NCBI Taxonomy" id="748831"/>
    <lineage>
        <taxon>Bacteria</taxon>
        <taxon>Pseudomonadati</taxon>
        <taxon>Verrucomicrobiota</taxon>
        <taxon>Verrucomicrobiia</taxon>
        <taxon>Verrucomicrobiales</taxon>
        <taxon>Verrucomicrobiaceae</taxon>
    </lineage>
</organism>
<protein>
    <submittedName>
        <fullName evidence="2">Uncharacterized protein</fullName>
    </submittedName>
</protein>
<dbReference type="EMBL" id="BKAG01000001">
    <property type="protein sequence ID" value="GEP40806.1"/>
    <property type="molecule type" value="Genomic_DNA"/>
</dbReference>
<comment type="caution">
    <text evidence="2">The sequence shown here is derived from an EMBL/GenBank/DDBJ whole genome shotgun (WGS) entry which is preliminary data.</text>
</comment>
<dbReference type="AlphaFoldDB" id="A0A512M238"/>
<dbReference type="Proteomes" id="UP000321577">
    <property type="component" value="Unassembled WGS sequence"/>
</dbReference>
<feature type="signal peptide" evidence="1">
    <location>
        <begin position="1"/>
        <end position="33"/>
    </location>
</feature>